<evidence type="ECO:0000313" key="2">
    <source>
        <dbReference type="EMBL" id="SFW67514.1"/>
    </source>
</evidence>
<gene>
    <name evidence="2" type="ORF">SAMN02910291_02441</name>
</gene>
<feature type="region of interest" description="Disordered" evidence="1">
    <location>
        <begin position="1"/>
        <end position="36"/>
    </location>
</feature>
<sequence>MQDTEYIKEIEEKDLPPELRGDYPEPGAVPAPIAQGQAAAVTPQRTLNAAPARPLPAADEHPDAALNRLERVYMDVTGESMSAETRANMYAFMQRFGIRSHDAIMCLVIANGHLDNRMQKLPHQLHLTVEKAARDVLDGCEKASADEAKRAATKLLQQVAEKIDEAQSGGAWRHLGWATPIFIIAFLIGNMFNRLAITDWIIEKLF</sequence>
<dbReference type="Pfam" id="PF20538">
    <property type="entry name" value="DUF6753"/>
    <property type="match status" value="1"/>
</dbReference>
<reference evidence="3" key="1">
    <citation type="submission" date="2016-11" db="EMBL/GenBank/DDBJ databases">
        <authorList>
            <person name="Jaros S."/>
            <person name="Januszkiewicz K."/>
            <person name="Wedrychowicz H."/>
        </authorList>
    </citation>
    <scope>NUCLEOTIDE SEQUENCE [LARGE SCALE GENOMIC DNA]</scope>
    <source>
        <strain evidence="3">DSM 7057</strain>
    </source>
</reference>
<name>A0AA94HUJ7_DESDE</name>
<dbReference type="AlphaFoldDB" id="A0AA94HUJ7"/>
<evidence type="ECO:0000313" key="3">
    <source>
        <dbReference type="Proteomes" id="UP000182680"/>
    </source>
</evidence>
<dbReference type="InterPro" id="IPR046641">
    <property type="entry name" value="DUF6753"/>
</dbReference>
<dbReference type="EMBL" id="FPIW01000061">
    <property type="protein sequence ID" value="SFW67514.1"/>
    <property type="molecule type" value="Genomic_DNA"/>
</dbReference>
<feature type="compositionally biased region" description="Basic and acidic residues" evidence="1">
    <location>
        <begin position="1"/>
        <end position="23"/>
    </location>
</feature>
<dbReference type="Proteomes" id="UP000182680">
    <property type="component" value="Unassembled WGS sequence"/>
</dbReference>
<evidence type="ECO:0000256" key="1">
    <source>
        <dbReference type="SAM" id="MobiDB-lite"/>
    </source>
</evidence>
<organism evidence="2 3">
    <name type="scientific">Desulfovibrio desulfuricans</name>
    <dbReference type="NCBI Taxonomy" id="876"/>
    <lineage>
        <taxon>Bacteria</taxon>
        <taxon>Pseudomonadati</taxon>
        <taxon>Thermodesulfobacteriota</taxon>
        <taxon>Desulfovibrionia</taxon>
        <taxon>Desulfovibrionales</taxon>
        <taxon>Desulfovibrionaceae</taxon>
        <taxon>Desulfovibrio</taxon>
    </lineage>
</organism>
<protein>
    <submittedName>
        <fullName evidence="2">Uncharacterized protein</fullName>
    </submittedName>
</protein>
<proteinExistence type="predicted"/>
<accession>A0AA94HUJ7</accession>
<dbReference type="RefSeq" id="WP_072312368.1">
    <property type="nucleotide sequence ID" value="NZ_FPIW01000061.1"/>
</dbReference>
<comment type="caution">
    <text evidence="2">The sequence shown here is derived from an EMBL/GenBank/DDBJ whole genome shotgun (WGS) entry which is preliminary data.</text>
</comment>